<dbReference type="Proteomes" id="UP000269396">
    <property type="component" value="Unassembled WGS sequence"/>
</dbReference>
<gene>
    <name evidence="1" type="ORF">SMTD_LOCUS14944</name>
</gene>
<dbReference type="EMBL" id="UZAL01035253">
    <property type="protein sequence ID" value="VDP67270.1"/>
    <property type="molecule type" value="Genomic_DNA"/>
</dbReference>
<proteinExistence type="predicted"/>
<evidence type="ECO:0000313" key="2">
    <source>
        <dbReference type="Proteomes" id="UP000269396"/>
    </source>
</evidence>
<reference evidence="1 2" key="1">
    <citation type="submission" date="2018-11" db="EMBL/GenBank/DDBJ databases">
        <authorList>
            <consortium name="Pathogen Informatics"/>
        </authorList>
    </citation>
    <scope>NUCLEOTIDE SEQUENCE [LARGE SCALE GENOMIC DNA]</scope>
    <source>
        <strain>Denwood</strain>
        <strain evidence="2">Zambia</strain>
    </source>
</reference>
<sequence>MMSIRIDKNKYVEDLAMTAEKAAIKGNMKQLYDTTKKLAGNYCKPEQLVKSKEAKVVLHVNTHPALTKNSHTNISHISKI</sequence>
<evidence type="ECO:0000313" key="1">
    <source>
        <dbReference type="EMBL" id="VDP67270.1"/>
    </source>
</evidence>
<protein>
    <submittedName>
        <fullName evidence="1">Uncharacterized protein</fullName>
    </submittedName>
</protein>
<keyword evidence="2" id="KW-1185">Reference proteome</keyword>
<dbReference type="AlphaFoldDB" id="A0A183PKQ8"/>
<accession>A0A183PKQ8</accession>
<name>A0A183PKQ8_9TREM</name>
<organism evidence="1 2">
    <name type="scientific">Schistosoma mattheei</name>
    <dbReference type="NCBI Taxonomy" id="31246"/>
    <lineage>
        <taxon>Eukaryota</taxon>
        <taxon>Metazoa</taxon>
        <taxon>Spiralia</taxon>
        <taxon>Lophotrochozoa</taxon>
        <taxon>Platyhelminthes</taxon>
        <taxon>Trematoda</taxon>
        <taxon>Digenea</taxon>
        <taxon>Strigeidida</taxon>
        <taxon>Schistosomatoidea</taxon>
        <taxon>Schistosomatidae</taxon>
        <taxon>Schistosoma</taxon>
    </lineage>
</organism>